<feature type="transmembrane region" description="Helical" evidence="1">
    <location>
        <begin position="59"/>
        <end position="79"/>
    </location>
</feature>
<keyword evidence="1" id="KW-0812">Transmembrane</keyword>
<feature type="transmembrane region" description="Helical" evidence="1">
    <location>
        <begin position="129"/>
        <end position="156"/>
    </location>
</feature>
<keyword evidence="2" id="KW-0808">Transferase</keyword>
<dbReference type="EMBL" id="JGZD01000009">
    <property type="protein sequence ID" value="KFI72563.1"/>
    <property type="molecule type" value="Genomic_DNA"/>
</dbReference>
<evidence type="ECO:0000313" key="2">
    <source>
        <dbReference type="EMBL" id="KFI72563.1"/>
    </source>
</evidence>
<protein>
    <submittedName>
        <fullName evidence="2">Putative histidine kinase</fullName>
    </submittedName>
</protein>
<feature type="transmembrane region" description="Helical" evidence="1">
    <location>
        <begin position="27"/>
        <end position="47"/>
    </location>
</feature>
<dbReference type="RefSeq" id="WP_022860588.1">
    <property type="nucleotide sequence ID" value="NZ_JGZD01000009.1"/>
</dbReference>
<organism evidence="2 3">
    <name type="scientific">Bifidobacterium minimum</name>
    <dbReference type="NCBI Taxonomy" id="1693"/>
    <lineage>
        <taxon>Bacteria</taxon>
        <taxon>Bacillati</taxon>
        <taxon>Actinomycetota</taxon>
        <taxon>Actinomycetes</taxon>
        <taxon>Bifidobacteriales</taxon>
        <taxon>Bifidobacteriaceae</taxon>
        <taxon>Bifidobacterium</taxon>
    </lineage>
</organism>
<gene>
    <name evidence="2" type="ORF">BMIN_0461</name>
</gene>
<dbReference type="AlphaFoldDB" id="A0A087BNG3"/>
<dbReference type="eggNOG" id="COG4585">
    <property type="taxonomic scope" value="Bacteria"/>
</dbReference>
<keyword evidence="3" id="KW-1185">Reference proteome</keyword>
<feature type="transmembrane region" description="Helical" evidence="1">
    <location>
        <begin position="168"/>
        <end position="189"/>
    </location>
</feature>
<keyword evidence="1" id="KW-0472">Membrane</keyword>
<keyword evidence="2" id="KW-0418">Kinase</keyword>
<sequence length="401" mass="43538">MRNAGKAWRRWWGVGASSAGQVVDLPIAAMLGILHIGVVLQLCLCMASLIHDPHMVWQIWVMTAAAIACSSVIAVWMFTHRSYRLPWGLGAVHLAITVMALVVQGIYMPRRSQLGDWDVWAPAYADLTVATLPAWISGAALAIGVGAGVAAVYVAVVLPGNADLLSSVTMNVVGYMMFVVAAVILLRVARHMAEQVERSHSEAVRLVGELRIDRYLFHMHNASGLLARLSRDDIPDSMMPALRMQAAREASRLRVAMTSRPESGSQRWSLGRVIANATSGFGHLPLEVNDLLGRHVMLPIHQAMAVQMALITVLYNVQFHARATEVTIHAEDHGDWWEVSVADDGVGFDPSAVHYGFGLRHQVVEPLRSEGLAVTVTSAPGEGTVVMMRSCPDGTSHAGWN</sequence>
<accession>A0A087BNG3</accession>
<evidence type="ECO:0000256" key="1">
    <source>
        <dbReference type="SAM" id="Phobius"/>
    </source>
</evidence>
<dbReference type="SUPFAM" id="SSF55874">
    <property type="entry name" value="ATPase domain of HSP90 chaperone/DNA topoisomerase II/histidine kinase"/>
    <property type="match status" value="1"/>
</dbReference>
<proteinExistence type="predicted"/>
<feature type="transmembrane region" description="Helical" evidence="1">
    <location>
        <begin position="85"/>
        <end position="108"/>
    </location>
</feature>
<dbReference type="Proteomes" id="UP000029014">
    <property type="component" value="Unassembled WGS sequence"/>
</dbReference>
<reference evidence="2 3" key="1">
    <citation type="submission" date="2014-03" db="EMBL/GenBank/DDBJ databases">
        <title>Genomics of Bifidobacteria.</title>
        <authorList>
            <person name="Ventura M."/>
            <person name="Milani C."/>
            <person name="Lugli G.A."/>
        </authorList>
    </citation>
    <scope>NUCLEOTIDE SEQUENCE [LARGE SCALE GENOMIC DNA]</scope>
    <source>
        <strain evidence="2 3">LMG 11592</strain>
    </source>
</reference>
<dbReference type="Gene3D" id="3.30.565.10">
    <property type="entry name" value="Histidine kinase-like ATPase, C-terminal domain"/>
    <property type="match status" value="1"/>
</dbReference>
<dbReference type="STRING" id="1693.BMIN_0461"/>
<dbReference type="GO" id="GO:0016301">
    <property type="term" value="F:kinase activity"/>
    <property type="evidence" value="ECO:0007669"/>
    <property type="project" value="UniProtKB-KW"/>
</dbReference>
<comment type="caution">
    <text evidence="2">The sequence shown here is derived from an EMBL/GenBank/DDBJ whole genome shotgun (WGS) entry which is preliminary data.</text>
</comment>
<keyword evidence="1" id="KW-1133">Transmembrane helix</keyword>
<name>A0A087BNG3_9BIFI</name>
<dbReference type="InterPro" id="IPR036890">
    <property type="entry name" value="HATPase_C_sf"/>
</dbReference>
<evidence type="ECO:0000313" key="3">
    <source>
        <dbReference type="Proteomes" id="UP000029014"/>
    </source>
</evidence>